<comment type="caution">
    <text evidence="1">The sequence shown here is derived from an EMBL/GenBank/DDBJ whole genome shotgun (WGS) entry which is preliminary data.</text>
</comment>
<keyword evidence="2" id="KW-1185">Reference proteome</keyword>
<dbReference type="AlphaFoldDB" id="A0A8X6SK11"/>
<gene>
    <name evidence="1" type="ORF">TNCV_648591</name>
</gene>
<sequence length="123" mass="14138">MEENLYHSLRPAQIHSTVNTVAVISNFIAVYYRWPSPCKKEQNIISPTEDYVVGAMLHYIFSNPAETFLVEDRLAGLIWPQDLLRLLSAPNSKLSDKFPFIFSDSCASQRFCDYITFLLTPFL</sequence>
<evidence type="ECO:0000313" key="1">
    <source>
        <dbReference type="EMBL" id="GFY14816.1"/>
    </source>
</evidence>
<organism evidence="1 2">
    <name type="scientific">Trichonephila clavipes</name>
    <name type="common">Golden silk orbweaver</name>
    <name type="synonym">Nephila clavipes</name>
    <dbReference type="NCBI Taxonomy" id="2585209"/>
    <lineage>
        <taxon>Eukaryota</taxon>
        <taxon>Metazoa</taxon>
        <taxon>Ecdysozoa</taxon>
        <taxon>Arthropoda</taxon>
        <taxon>Chelicerata</taxon>
        <taxon>Arachnida</taxon>
        <taxon>Araneae</taxon>
        <taxon>Araneomorphae</taxon>
        <taxon>Entelegynae</taxon>
        <taxon>Araneoidea</taxon>
        <taxon>Nephilidae</taxon>
        <taxon>Trichonephila</taxon>
    </lineage>
</organism>
<protein>
    <submittedName>
        <fullName evidence="1">Uncharacterized protein</fullName>
    </submittedName>
</protein>
<reference evidence="1" key="1">
    <citation type="submission" date="2020-08" db="EMBL/GenBank/DDBJ databases">
        <title>Multicomponent nature underlies the extraordinary mechanical properties of spider dragline silk.</title>
        <authorList>
            <person name="Kono N."/>
            <person name="Nakamura H."/>
            <person name="Mori M."/>
            <person name="Yoshida Y."/>
            <person name="Ohtoshi R."/>
            <person name="Malay A.D."/>
            <person name="Moran D.A.P."/>
            <person name="Tomita M."/>
            <person name="Numata K."/>
            <person name="Arakawa K."/>
        </authorList>
    </citation>
    <scope>NUCLEOTIDE SEQUENCE</scope>
</reference>
<accession>A0A8X6SK11</accession>
<proteinExistence type="predicted"/>
<dbReference type="EMBL" id="BMAU01021331">
    <property type="protein sequence ID" value="GFY14816.1"/>
    <property type="molecule type" value="Genomic_DNA"/>
</dbReference>
<evidence type="ECO:0000313" key="2">
    <source>
        <dbReference type="Proteomes" id="UP000887159"/>
    </source>
</evidence>
<dbReference type="Proteomes" id="UP000887159">
    <property type="component" value="Unassembled WGS sequence"/>
</dbReference>
<name>A0A8X6SK11_TRICX</name>